<proteinExistence type="predicted"/>
<reference evidence="1" key="1">
    <citation type="submission" date="2020-05" db="EMBL/GenBank/DDBJ databases">
        <authorList>
            <person name="Chiriac C."/>
            <person name="Salcher M."/>
            <person name="Ghai R."/>
            <person name="Kavagutti S V."/>
        </authorList>
    </citation>
    <scope>NUCLEOTIDE SEQUENCE</scope>
</reference>
<evidence type="ECO:0000313" key="1">
    <source>
        <dbReference type="EMBL" id="CAB4198146.1"/>
    </source>
</evidence>
<name>A0A6J5RVJ1_9CAUD</name>
<dbReference type="EMBL" id="LR797260">
    <property type="protein sequence ID" value="CAB4198146.1"/>
    <property type="molecule type" value="Genomic_DNA"/>
</dbReference>
<organism evidence="1">
    <name type="scientific">uncultured Caudovirales phage</name>
    <dbReference type="NCBI Taxonomy" id="2100421"/>
    <lineage>
        <taxon>Viruses</taxon>
        <taxon>Duplodnaviria</taxon>
        <taxon>Heunggongvirae</taxon>
        <taxon>Uroviricota</taxon>
        <taxon>Caudoviricetes</taxon>
        <taxon>Peduoviridae</taxon>
        <taxon>Maltschvirus</taxon>
        <taxon>Maltschvirus maltsch</taxon>
    </lineage>
</organism>
<accession>A0A6J5RVJ1</accession>
<sequence>MNQTKSTESGTMKKENLYERRVRELESEGLTTSDAQSVADCEVLDGKLAEELAAEVAHPPYVEYLFKNISRRA</sequence>
<protein>
    <submittedName>
        <fullName evidence="1">Uncharacterized protein</fullName>
    </submittedName>
</protein>
<gene>
    <name evidence="1" type="ORF">UFOVP1313_52</name>
</gene>